<dbReference type="Proteomes" id="UP000600918">
    <property type="component" value="Unassembled WGS sequence"/>
</dbReference>
<protein>
    <submittedName>
        <fullName evidence="2">Uncharacterized protein</fullName>
    </submittedName>
</protein>
<keyword evidence="3" id="KW-1185">Reference proteome</keyword>
<comment type="caution">
    <text evidence="2">The sequence shown here is derived from an EMBL/GenBank/DDBJ whole genome shotgun (WGS) entry which is preliminary data.</text>
</comment>
<feature type="region of interest" description="Disordered" evidence="1">
    <location>
        <begin position="229"/>
        <end position="257"/>
    </location>
</feature>
<evidence type="ECO:0000313" key="2">
    <source>
        <dbReference type="EMBL" id="KAF7421721.1"/>
    </source>
</evidence>
<proteinExistence type="predicted"/>
<accession>A0A834NZ35</accession>
<gene>
    <name evidence="2" type="ORF">H0235_009557</name>
</gene>
<dbReference type="EMBL" id="JACSDY010000008">
    <property type="protein sequence ID" value="KAF7421721.1"/>
    <property type="molecule type" value="Genomic_DNA"/>
</dbReference>
<name>A0A834NZ35_VESPE</name>
<feature type="compositionally biased region" description="Polar residues" evidence="1">
    <location>
        <begin position="100"/>
        <end position="113"/>
    </location>
</feature>
<feature type="compositionally biased region" description="Acidic residues" evidence="1">
    <location>
        <begin position="71"/>
        <end position="90"/>
    </location>
</feature>
<sequence>MLEMPRINEHGNQHSLHSVRRVTWSVTWSAMDHADLRVLPRPDYAVELRARQSISSQSRSETGDHYRFQDAEGEEDEEEDEEEEEEEEEDGKVGPLQRQPRLNQTNSRKSASSIHNNNNKDNNITINNNRRYDSTEMKNVGVMSTNDIVGYLLSRTCKSHIVFVEERSTQMGEEWMFIARKCIGQNNDEKDIKQEKQQQQRQILKHKTRETLATVVSIKGRLKIEYSGKCSTSEVKTEATGYPNDNSDPSLGLPNGS</sequence>
<feature type="compositionally biased region" description="Low complexity" evidence="1">
    <location>
        <begin position="51"/>
        <end position="60"/>
    </location>
</feature>
<evidence type="ECO:0000256" key="1">
    <source>
        <dbReference type="SAM" id="MobiDB-lite"/>
    </source>
</evidence>
<reference evidence="2" key="1">
    <citation type="journal article" date="2020" name="G3 (Bethesda)">
        <title>High-Quality Assemblies for Three Invasive Social Wasps from the &lt;i&gt;Vespula&lt;/i&gt; Genus.</title>
        <authorList>
            <person name="Harrop T.W.R."/>
            <person name="Guhlin J."/>
            <person name="McLaughlin G.M."/>
            <person name="Permina E."/>
            <person name="Stockwell P."/>
            <person name="Gilligan J."/>
            <person name="Le Lec M.F."/>
            <person name="Gruber M.A.M."/>
            <person name="Quinn O."/>
            <person name="Lovegrove M."/>
            <person name="Duncan E.J."/>
            <person name="Remnant E.J."/>
            <person name="Van Eeckhoven J."/>
            <person name="Graham B."/>
            <person name="Knapp R.A."/>
            <person name="Langford K.W."/>
            <person name="Kronenberg Z."/>
            <person name="Press M.O."/>
            <person name="Eacker S.M."/>
            <person name="Wilson-Rankin E.E."/>
            <person name="Purcell J."/>
            <person name="Lester P.J."/>
            <person name="Dearden P.K."/>
        </authorList>
    </citation>
    <scope>NUCLEOTIDE SEQUENCE</scope>
    <source>
        <strain evidence="2">Volc-1</strain>
    </source>
</reference>
<evidence type="ECO:0000313" key="3">
    <source>
        <dbReference type="Proteomes" id="UP000600918"/>
    </source>
</evidence>
<organism evidence="2 3">
    <name type="scientific">Vespula pensylvanica</name>
    <name type="common">Western yellow jacket</name>
    <name type="synonym">Wasp</name>
    <dbReference type="NCBI Taxonomy" id="30213"/>
    <lineage>
        <taxon>Eukaryota</taxon>
        <taxon>Metazoa</taxon>
        <taxon>Ecdysozoa</taxon>
        <taxon>Arthropoda</taxon>
        <taxon>Hexapoda</taxon>
        <taxon>Insecta</taxon>
        <taxon>Pterygota</taxon>
        <taxon>Neoptera</taxon>
        <taxon>Endopterygota</taxon>
        <taxon>Hymenoptera</taxon>
        <taxon>Apocrita</taxon>
        <taxon>Aculeata</taxon>
        <taxon>Vespoidea</taxon>
        <taxon>Vespidae</taxon>
        <taxon>Vespinae</taxon>
        <taxon>Vespula</taxon>
    </lineage>
</organism>
<feature type="compositionally biased region" description="Low complexity" evidence="1">
    <location>
        <begin position="114"/>
        <end position="129"/>
    </location>
</feature>
<dbReference type="AlphaFoldDB" id="A0A834NZ35"/>
<feature type="region of interest" description="Disordered" evidence="1">
    <location>
        <begin position="51"/>
        <end position="130"/>
    </location>
</feature>
<feature type="compositionally biased region" description="Basic and acidic residues" evidence="1">
    <location>
        <begin position="61"/>
        <end position="70"/>
    </location>
</feature>